<name>A0AAE3XDK5_9DEIO</name>
<reference evidence="1" key="1">
    <citation type="submission" date="2023-07" db="EMBL/GenBank/DDBJ databases">
        <title>Sorghum-associated microbial communities from plants grown in Nebraska, USA.</title>
        <authorList>
            <person name="Schachtman D."/>
        </authorList>
    </citation>
    <scope>NUCLEOTIDE SEQUENCE</scope>
    <source>
        <strain evidence="1">BE330</strain>
    </source>
</reference>
<organism evidence="1 2">
    <name type="scientific">Deinococcus soli</name>
    <name type="common">ex Cha et al. 2016</name>
    <dbReference type="NCBI Taxonomy" id="1309411"/>
    <lineage>
        <taxon>Bacteria</taxon>
        <taxon>Thermotogati</taxon>
        <taxon>Deinococcota</taxon>
        <taxon>Deinococci</taxon>
        <taxon>Deinococcales</taxon>
        <taxon>Deinococcaceae</taxon>
        <taxon>Deinococcus</taxon>
    </lineage>
</organism>
<evidence type="ECO:0000313" key="1">
    <source>
        <dbReference type="EMBL" id="MDR6218903.1"/>
    </source>
</evidence>
<dbReference type="RefSeq" id="WP_309853695.1">
    <property type="nucleotide sequence ID" value="NZ_JAVDQJ010000004.1"/>
</dbReference>
<gene>
    <name evidence="1" type="ORF">J2Y00_002500</name>
</gene>
<dbReference type="Proteomes" id="UP001185331">
    <property type="component" value="Unassembled WGS sequence"/>
</dbReference>
<accession>A0AAE3XDK5</accession>
<proteinExistence type="predicted"/>
<dbReference type="EMBL" id="JAVDQK010000005">
    <property type="protein sequence ID" value="MDR6218903.1"/>
    <property type="molecule type" value="Genomic_DNA"/>
</dbReference>
<protein>
    <submittedName>
        <fullName evidence="1">Uncharacterized protein</fullName>
    </submittedName>
</protein>
<evidence type="ECO:0000313" key="2">
    <source>
        <dbReference type="Proteomes" id="UP001185331"/>
    </source>
</evidence>
<sequence length="359" mass="39505">MSETTLIGLLHLRSTRHPQWSDTFDHAPGENTWGVPRDVLLPELFVGGLPFQAFAQAFLTRHAALSAAPALDGQPHVEGGWFRLEREARGEVTLTCCDCGEPGCGSTQATATPGTLGGVPGTFLSGWFAQGDPGARLPLPRVFIPAAAWPELTPKQAGAGPWPGPRLSLLLQEGRDSRAAATRQAAVTRWQGARTVMLAAARQAARDLPDPWGRGLELRDWLRRARADQRALWAADRQQRAERLTPEGLRAAHDRRLRTLEADERQARLGVISFDGVPTLLRGPAPPSGEELTRWLDCLAAQRVALTRQLERNLHLAALSARDRRVQRREDRRAAQPDTPDARALLRSMGVTRRIRRPA</sequence>
<comment type="caution">
    <text evidence="1">The sequence shown here is derived from an EMBL/GenBank/DDBJ whole genome shotgun (WGS) entry which is preliminary data.</text>
</comment>
<dbReference type="AlphaFoldDB" id="A0AAE3XDK5"/>